<feature type="region of interest" description="Disordered" evidence="1">
    <location>
        <begin position="1"/>
        <end position="27"/>
    </location>
</feature>
<reference evidence="3" key="1">
    <citation type="submission" date="2021-07" db="EMBL/GenBank/DDBJ databases">
        <authorList>
            <person name="Branca A.L. A."/>
        </authorList>
    </citation>
    <scope>NUCLEOTIDE SEQUENCE</scope>
</reference>
<keyword evidence="2" id="KW-0472">Membrane</keyword>
<keyword evidence="2" id="KW-1133">Transmembrane helix</keyword>
<feature type="compositionally biased region" description="Polar residues" evidence="1">
    <location>
        <begin position="214"/>
        <end position="236"/>
    </location>
</feature>
<comment type="caution">
    <text evidence="3">The sequence shown here is derived from an EMBL/GenBank/DDBJ whole genome shotgun (WGS) entry which is preliminary data.</text>
</comment>
<accession>A0A9W4HI87</accession>
<dbReference type="Proteomes" id="UP001153461">
    <property type="component" value="Unassembled WGS sequence"/>
</dbReference>
<evidence type="ECO:0000256" key="1">
    <source>
        <dbReference type="SAM" id="MobiDB-lite"/>
    </source>
</evidence>
<evidence type="ECO:0000256" key="2">
    <source>
        <dbReference type="SAM" id="Phobius"/>
    </source>
</evidence>
<keyword evidence="2" id="KW-0812">Transmembrane</keyword>
<feature type="region of interest" description="Disordered" evidence="1">
    <location>
        <begin position="214"/>
        <end position="238"/>
    </location>
</feature>
<dbReference type="EMBL" id="CAJVNV010000107">
    <property type="protein sequence ID" value="CAG8044986.1"/>
    <property type="molecule type" value="Genomic_DNA"/>
</dbReference>
<feature type="compositionally biased region" description="Polar residues" evidence="1">
    <location>
        <begin position="1"/>
        <end position="25"/>
    </location>
</feature>
<gene>
    <name evidence="3" type="ORF">PNAL_LOCUS3124</name>
</gene>
<protein>
    <submittedName>
        <fullName evidence="3">Uncharacterized protein</fullName>
    </submittedName>
</protein>
<feature type="compositionally biased region" description="Polar residues" evidence="1">
    <location>
        <begin position="143"/>
        <end position="159"/>
    </location>
</feature>
<feature type="transmembrane region" description="Helical" evidence="2">
    <location>
        <begin position="261"/>
        <end position="286"/>
    </location>
</feature>
<dbReference type="OrthoDB" id="3934656at2759"/>
<evidence type="ECO:0000313" key="4">
    <source>
        <dbReference type="Proteomes" id="UP001153461"/>
    </source>
</evidence>
<proteinExistence type="predicted"/>
<dbReference type="AlphaFoldDB" id="A0A9W4HI87"/>
<organism evidence="3 4">
    <name type="scientific">Penicillium nalgiovense</name>
    <dbReference type="NCBI Taxonomy" id="60175"/>
    <lineage>
        <taxon>Eukaryota</taxon>
        <taxon>Fungi</taxon>
        <taxon>Dikarya</taxon>
        <taxon>Ascomycota</taxon>
        <taxon>Pezizomycotina</taxon>
        <taxon>Eurotiomycetes</taxon>
        <taxon>Eurotiomycetidae</taxon>
        <taxon>Eurotiales</taxon>
        <taxon>Aspergillaceae</taxon>
        <taxon>Penicillium</taxon>
    </lineage>
</organism>
<evidence type="ECO:0000313" key="3">
    <source>
        <dbReference type="EMBL" id="CAG8044986.1"/>
    </source>
</evidence>
<sequence>MGTQPTFASRKPTFTQATGSRTSQVLPEEKSRLHITPVSKQFSLPALHRLLYSSSTVSGPDNEPTMELKHSGAITEIGSSTGAIGGQHTSTRFDGHSLLPNEDSERDVTGFLQNVTSKATLSPATFDGSFEQVSDSADILHFDSSSGPFVESTHSTSQQHTEDSEAGETGQSRILKTDRLSGTEWSGAIDRITGTTGHHLSQASSDKSQTLSRTLTGTAAGSQTISQTFGPTSAANPSDGEWHDTAIYGSNLSARLSKQGAVLILSSVLGGSLALIGVFIIHCFVLRHFHRHAGGSTSILPSQLLVGHPEKRARPLPRTAEFSHFSN</sequence>
<name>A0A9W4HI87_PENNA</name>
<feature type="region of interest" description="Disordered" evidence="1">
    <location>
        <begin position="142"/>
        <end position="171"/>
    </location>
</feature>